<gene>
    <name evidence="2" type="ORF">ACFP90_15470</name>
</gene>
<feature type="region of interest" description="Disordered" evidence="1">
    <location>
        <begin position="180"/>
        <end position="206"/>
    </location>
</feature>
<sequence>MSRRANPYVPALVTVATVGVAAGAAYLARTRKKEVTGLVVSRVLERPASRSSYSDLAQSLERSGTFLAGRSERAADTHANRELLGHIIGIERWGQSRIEAALRGQAPAEATYHPHRPPQDTPLPELRAQVSATRAATVDLARRLQREAPDDTLSAPHNQYGDLSLKAWLRYLSQHADFESRRLRGAPAQTPPQGQPAALPSPAAKL</sequence>
<comment type="caution">
    <text evidence="2">The sequence shown here is derived from an EMBL/GenBank/DDBJ whole genome shotgun (WGS) entry which is preliminary data.</text>
</comment>
<organism evidence="2 3">
    <name type="scientific">Deinococcus multiflagellatus</name>
    <dbReference type="NCBI Taxonomy" id="1656887"/>
    <lineage>
        <taxon>Bacteria</taxon>
        <taxon>Thermotogati</taxon>
        <taxon>Deinococcota</taxon>
        <taxon>Deinococci</taxon>
        <taxon>Deinococcales</taxon>
        <taxon>Deinococcaceae</taxon>
        <taxon>Deinococcus</taxon>
    </lineage>
</organism>
<dbReference type="SUPFAM" id="SSF109854">
    <property type="entry name" value="DinB/YfiT-like putative metalloenzymes"/>
    <property type="match status" value="1"/>
</dbReference>
<reference evidence="3" key="1">
    <citation type="journal article" date="2019" name="Int. J. Syst. Evol. Microbiol.">
        <title>The Global Catalogue of Microorganisms (GCM) 10K type strain sequencing project: providing services to taxonomists for standard genome sequencing and annotation.</title>
        <authorList>
            <consortium name="The Broad Institute Genomics Platform"/>
            <consortium name="The Broad Institute Genome Sequencing Center for Infectious Disease"/>
            <person name="Wu L."/>
            <person name="Ma J."/>
        </authorList>
    </citation>
    <scope>NUCLEOTIDE SEQUENCE [LARGE SCALE GENOMIC DNA]</scope>
    <source>
        <strain evidence="3">CCUG 63830</strain>
    </source>
</reference>
<proteinExistence type="predicted"/>
<dbReference type="Gene3D" id="1.20.120.450">
    <property type="entry name" value="dinb family like domain"/>
    <property type="match status" value="1"/>
</dbReference>
<feature type="region of interest" description="Disordered" evidence="1">
    <location>
        <begin position="105"/>
        <end position="124"/>
    </location>
</feature>
<evidence type="ECO:0000256" key="1">
    <source>
        <dbReference type="SAM" id="MobiDB-lite"/>
    </source>
</evidence>
<name>A0ABW1ZM19_9DEIO</name>
<dbReference type="RefSeq" id="WP_224608320.1">
    <property type="nucleotide sequence ID" value="NZ_JAIQXV010000008.1"/>
</dbReference>
<dbReference type="EMBL" id="JBHSWB010000001">
    <property type="protein sequence ID" value="MFC6661578.1"/>
    <property type="molecule type" value="Genomic_DNA"/>
</dbReference>
<accession>A0ABW1ZM19</accession>
<dbReference type="Proteomes" id="UP001596317">
    <property type="component" value="Unassembled WGS sequence"/>
</dbReference>
<keyword evidence="3" id="KW-1185">Reference proteome</keyword>
<dbReference type="InterPro" id="IPR034660">
    <property type="entry name" value="DinB/YfiT-like"/>
</dbReference>
<evidence type="ECO:0000313" key="3">
    <source>
        <dbReference type="Proteomes" id="UP001596317"/>
    </source>
</evidence>
<evidence type="ECO:0000313" key="2">
    <source>
        <dbReference type="EMBL" id="MFC6661578.1"/>
    </source>
</evidence>
<protein>
    <submittedName>
        <fullName evidence="2">DinB family protein</fullName>
    </submittedName>
</protein>